<dbReference type="Proteomes" id="UP000234190">
    <property type="component" value="Unassembled WGS sequence"/>
</dbReference>
<comment type="caution">
    <text evidence="1">The sequence shown here is derived from an EMBL/GenBank/DDBJ whole genome shotgun (WGS) entry which is preliminary data.</text>
</comment>
<dbReference type="RefSeq" id="WP_102075177.1">
    <property type="nucleotide sequence ID" value="NZ_PDNW01000017.1"/>
</dbReference>
<name>A0A2N4U113_9BURK</name>
<dbReference type="EMBL" id="PDNW01000017">
    <property type="protein sequence ID" value="PLC48687.1"/>
    <property type="molecule type" value="Genomic_DNA"/>
</dbReference>
<dbReference type="PANTHER" id="PTHR36455">
    <property type="match status" value="1"/>
</dbReference>
<gene>
    <name evidence="1" type="ORF">CR159_17045</name>
</gene>
<dbReference type="InterPro" id="IPR008878">
    <property type="entry name" value="Transposase_IS66_Orf2"/>
</dbReference>
<reference evidence="1 2" key="1">
    <citation type="submission" date="2017-10" db="EMBL/GenBank/DDBJ databases">
        <title>Two draft genome sequences of Pusillimonas sp. strains isolated from a nitrate- and radionuclide-contaminated groundwater in Russia.</title>
        <authorList>
            <person name="Grouzdev D.S."/>
            <person name="Tourova T.P."/>
            <person name="Goeva M.A."/>
            <person name="Babich T.L."/>
            <person name="Sokolova D.S."/>
            <person name="Abdullin R."/>
            <person name="Poltaraus A.B."/>
            <person name="Toshchakov S.V."/>
            <person name="Nazina T.N."/>
        </authorList>
    </citation>
    <scope>NUCLEOTIDE SEQUENCE [LARGE SCALE GENOMIC DNA]</scope>
    <source>
        <strain evidence="1 2">JR1/69-3-13</strain>
    </source>
</reference>
<dbReference type="OrthoDB" id="9801450at2"/>
<dbReference type="PANTHER" id="PTHR36455:SF1">
    <property type="entry name" value="BLR8292 PROTEIN"/>
    <property type="match status" value="1"/>
</dbReference>
<evidence type="ECO:0000313" key="1">
    <source>
        <dbReference type="EMBL" id="PLC48687.1"/>
    </source>
</evidence>
<protein>
    <recommendedName>
        <fullName evidence="3">Transposase</fullName>
    </recommendedName>
</protein>
<dbReference type="AlphaFoldDB" id="A0A2N4U113"/>
<organism evidence="1 2">
    <name type="scientific">Pollutimonas subterranea</name>
    <dbReference type="NCBI Taxonomy" id="2045210"/>
    <lineage>
        <taxon>Bacteria</taxon>
        <taxon>Pseudomonadati</taxon>
        <taxon>Pseudomonadota</taxon>
        <taxon>Betaproteobacteria</taxon>
        <taxon>Burkholderiales</taxon>
        <taxon>Alcaligenaceae</taxon>
        <taxon>Pollutimonas</taxon>
    </lineage>
</organism>
<keyword evidence="2" id="KW-1185">Reference proteome</keyword>
<accession>A0A2N4U113</accession>
<sequence length="120" mass="14199">MMHPGCQIHAVHLHREPVDFRKQINGLAAIVEQDLALNLFAPALYVFINRRRTSIKILYWHRNGFCLWQKRLEQERFAWPQNPSKRGTYRLSLRELEWLLEGFDLWASAPHKTASYQSVA</sequence>
<proteinExistence type="predicted"/>
<evidence type="ECO:0008006" key="3">
    <source>
        <dbReference type="Google" id="ProtNLM"/>
    </source>
</evidence>
<dbReference type="Pfam" id="PF05717">
    <property type="entry name" value="TnpB_IS66"/>
    <property type="match status" value="1"/>
</dbReference>
<evidence type="ECO:0000313" key="2">
    <source>
        <dbReference type="Proteomes" id="UP000234190"/>
    </source>
</evidence>
<dbReference type="NCBIfam" id="NF033819">
    <property type="entry name" value="IS66_TnpB"/>
    <property type="match status" value="1"/>
</dbReference>